<dbReference type="EMBL" id="MKKU01000036">
    <property type="protein sequence ID" value="RNF26574.1"/>
    <property type="molecule type" value="Genomic_DNA"/>
</dbReference>
<dbReference type="SUPFAM" id="SSF81383">
    <property type="entry name" value="F-box domain"/>
    <property type="match status" value="1"/>
</dbReference>
<feature type="compositionally biased region" description="Low complexity" evidence="1">
    <location>
        <begin position="74"/>
        <end position="85"/>
    </location>
</feature>
<evidence type="ECO:0008006" key="4">
    <source>
        <dbReference type="Google" id="ProtNLM"/>
    </source>
</evidence>
<sequence>MSGVRDHTNTAPDHFDINSPPRRLPHKAPFVDDDEEVEFVSYTLGAPTTGSAPVKRNGTMKLCSMVPEDETESETSSSLESSGDDGGACVYHAAAAGVANSTSASSSSGGGGNGLPQQEIGTGSTTSCLGTSSPWKTELTLSGEERAVCSTEVIEGGGDSAEKKQGKSSHMCKLAIENADTFTTTDGTPRLWKSDCFFCILCFCDCDTVCRVMLLCSEFYKLATHDKVWKNIIRSMNLQPLLALPKTPTQGYYRYFLDDIITTRALHGQYSFRANTAEAQLAAAEPTRGGDGMKVAMPQYLPCFGEISKYHIHTATLICSPASLGQMNHPIGRVQLLIEYIDKSKEMIEGVARFSWHRKCFVFCCSSPESGIRGQVFTVAISSVEKPWCNQSMEQFGAHKGGLRFVMAPVLLEGAIPGSKITEMDLVSVSCPPTTRQGTAWT</sequence>
<accession>A0A3R7NSX7</accession>
<reference evidence="2 3" key="1">
    <citation type="journal article" date="2018" name="BMC Genomics">
        <title>Genomic comparison of Trypanosoma conorhini and Trypanosoma rangeli to Trypanosoma cruzi strains of high and low virulence.</title>
        <authorList>
            <person name="Bradwell K.R."/>
            <person name="Koparde V.N."/>
            <person name="Matveyev A.V."/>
            <person name="Serrano M.G."/>
            <person name="Alves J.M."/>
            <person name="Parikh H."/>
            <person name="Huang B."/>
            <person name="Lee V."/>
            <person name="Espinosa-Alvarez O."/>
            <person name="Ortiz P.A."/>
            <person name="Costa-Martins A.G."/>
            <person name="Teixeira M.M."/>
            <person name="Buck G.A."/>
        </authorList>
    </citation>
    <scope>NUCLEOTIDE SEQUENCE [LARGE SCALE GENOMIC DNA]</scope>
    <source>
        <strain evidence="2 3">025E</strain>
    </source>
</reference>
<dbReference type="RefSeq" id="XP_029231780.1">
    <property type="nucleotide sequence ID" value="XM_029368282.1"/>
</dbReference>
<dbReference type="InterPro" id="IPR036047">
    <property type="entry name" value="F-box-like_dom_sf"/>
</dbReference>
<feature type="region of interest" description="Disordered" evidence="1">
    <location>
        <begin position="101"/>
        <end position="133"/>
    </location>
</feature>
<evidence type="ECO:0000313" key="2">
    <source>
        <dbReference type="EMBL" id="RNF26574.1"/>
    </source>
</evidence>
<dbReference type="GeneID" id="40314955"/>
<feature type="compositionally biased region" description="Basic and acidic residues" evidence="1">
    <location>
        <begin position="1"/>
        <end position="16"/>
    </location>
</feature>
<evidence type="ECO:0000313" key="3">
    <source>
        <dbReference type="Proteomes" id="UP000284403"/>
    </source>
</evidence>
<dbReference type="OrthoDB" id="245689at2759"/>
<name>A0A3R7NSX7_9TRYP</name>
<dbReference type="Gene3D" id="1.20.1280.50">
    <property type="match status" value="1"/>
</dbReference>
<proteinExistence type="predicted"/>
<gene>
    <name evidence="2" type="ORF">Tco025E_01344</name>
</gene>
<organism evidence="2 3">
    <name type="scientific">Trypanosoma conorhini</name>
    <dbReference type="NCBI Taxonomy" id="83891"/>
    <lineage>
        <taxon>Eukaryota</taxon>
        <taxon>Discoba</taxon>
        <taxon>Euglenozoa</taxon>
        <taxon>Kinetoplastea</taxon>
        <taxon>Metakinetoplastina</taxon>
        <taxon>Trypanosomatida</taxon>
        <taxon>Trypanosomatidae</taxon>
        <taxon>Trypanosoma</taxon>
    </lineage>
</organism>
<comment type="caution">
    <text evidence="2">The sequence shown here is derived from an EMBL/GenBank/DDBJ whole genome shotgun (WGS) entry which is preliminary data.</text>
</comment>
<feature type="compositionally biased region" description="Low complexity" evidence="1">
    <location>
        <begin position="121"/>
        <end position="133"/>
    </location>
</feature>
<feature type="region of interest" description="Disordered" evidence="1">
    <location>
        <begin position="1"/>
        <end position="30"/>
    </location>
</feature>
<protein>
    <recommendedName>
        <fullName evidence="4">F-box domain-containing protein</fullName>
    </recommendedName>
</protein>
<evidence type="ECO:0000256" key="1">
    <source>
        <dbReference type="SAM" id="MobiDB-lite"/>
    </source>
</evidence>
<dbReference type="Proteomes" id="UP000284403">
    <property type="component" value="Unassembled WGS sequence"/>
</dbReference>
<feature type="region of interest" description="Disordered" evidence="1">
    <location>
        <begin position="66"/>
        <end position="85"/>
    </location>
</feature>
<dbReference type="AlphaFoldDB" id="A0A3R7NSX7"/>
<keyword evidence="3" id="KW-1185">Reference proteome</keyword>